<dbReference type="EnsemblPlants" id="OMERI01G10950.1">
    <property type="protein sequence ID" value="OMERI01G10950.1"/>
    <property type="gene ID" value="OMERI01G10950"/>
</dbReference>
<dbReference type="Proteomes" id="UP000008021">
    <property type="component" value="Chromosome 1"/>
</dbReference>
<name>A0A0E0C0M5_9ORYZ</name>
<reference evidence="2" key="1">
    <citation type="submission" date="2015-04" db="UniProtKB">
        <authorList>
            <consortium name="EnsemblPlants"/>
        </authorList>
    </citation>
    <scope>IDENTIFICATION</scope>
</reference>
<evidence type="ECO:0000313" key="3">
    <source>
        <dbReference type="Proteomes" id="UP000008021"/>
    </source>
</evidence>
<evidence type="ECO:0000256" key="1">
    <source>
        <dbReference type="SAM" id="MobiDB-lite"/>
    </source>
</evidence>
<sequence>MNRVCCFVGTGQTGQWLPDRLVLSEFFDLCFIGCGGLTDISPAVRPAASRRSDRRRKGGQTGGGFRRRQLIRRLDRSSNLGQTGGFQAVRPA</sequence>
<dbReference type="AlphaFoldDB" id="A0A0E0C0M5"/>
<dbReference type="Gramene" id="OMERI01G10950.1">
    <property type="protein sequence ID" value="OMERI01G10950.1"/>
    <property type="gene ID" value="OMERI01G10950"/>
</dbReference>
<organism evidence="2">
    <name type="scientific">Oryza meridionalis</name>
    <dbReference type="NCBI Taxonomy" id="40149"/>
    <lineage>
        <taxon>Eukaryota</taxon>
        <taxon>Viridiplantae</taxon>
        <taxon>Streptophyta</taxon>
        <taxon>Embryophyta</taxon>
        <taxon>Tracheophyta</taxon>
        <taxon>Spermatophyta</taxon>
        <taxon>Magnoliopsida</taxon>
        <taxon>Liliopsida</taxon>
        <taxon>Poales</taxon>
        <taxon>Poaceae</taxon>
        <taxon>BOP clade</taxon>
        <taxon>Oryzoideae</taxon>
        <taxon>Oryzeae</taxon>
        <taxon>Oryzinae</taxon>
        <taxon>Oryza</taxon>
    </lineage>
</organism>
<dbReference type="HOGENOM" id="CLU_2416961_0_0_1"/>
<reference evidence="2" key="2">
    <citation type="submission" date="2018-05" db="EMBL/GenBank/DDBJ databases">
        <title>OmerRS3 (Oryza meridionalis Reference Sequence Version 3).</title>
        <authorList>
            <person name="Zhang J."/>
            <person name="Kudrna D."/>
            <person name="Lee S."/>
            <person name="Talag J."/>
            <person name="Welchert J."/>
            <person name="Wing R.A."/>
        </authorList>
    </citation>
    <scope>NUCLEOTIDE SEQUENCE [LARGE SCALE GENOMIC DNA]</scope>
    <source>
        <strain evidence="2">cv. OR44</strain>
    </source>
</reference>
<proteinExistence type="predicted"/>
<protein>
    <submittedName>
        <fullName evidence="2">Uncharacterized protein</fullName>
    </submittedName>
</protein>
<accession>A0A0E0C0M5</accession>
<feature type="region of interest" description="Disordered" evidence="1">
    <location>
        <begin position="45"/>
        <end position="68"/>
    </location>
</feature>
<keyword evidence="3" id="KW-1185">Reference proteome</keyword>
<evidence type="ECO:0000313" key="2">
    <source>
        <dbReference type="EnsemblPlants" id="OMERI01G10950.1"/>
    </source>
</evidence>